<dbReference type="Gene3D" id="1.10.533.10">
    <property type="entry name" value="Death Domain, Fas"/>
    <property type="match status" value="1"/>
</dbReference>
<dbReference type="GO" id="GO:0005886">
    <property type="term" value="C:plasma membrane"/>
    <property type="evidence" value="ECO:0007669"/>
    <property type="project" value="TreeGrafter"/>
</dbReference>
<dbReference type="PROSITE" id="PS50011">
    <property type="entry name" value="PROTEIN_KINASE_DOM"/>
    <property type="match status" value="1"/>
</dbReference>
<keyword evidence="6" id="KW-0418">Kinase</keyword>
<evidence type="ECO:0000256" key="4">
    <source>
        <dbReference type="SAM" id="MobiDB-lite"/>
    </source>
</evidence>
<evidence type="ECO:0000256" key="1">
    <source>
        <dbReference type="ARBA" id="ARBA00022741"/>
    </source>
</evidence>
<evidence type="ECO:0000256" key="2">
    <source>
        <dbReference type="ARBA" id="ARBA00022840"/>
    </source>
</evidence>
<keyword evidence="6" id="KW-0675">Receptor</keyword>
<dbReference type="InterPro" id="IPR017441">
    <property type="entry name" value="Protein_kinase_ATP_BS"/>
</dbReference>
<dbReference type="PROSITE" id="PS00107">
    <property type="entry name" value="PROTEIN_KINASE_ATP"/>
    <property type="match status" value="1"/>
</dbReference>
<protein>
    <submittedName>
        <fullName evidence="6">Interleukin-1 receptor-associated kinase 3</fullName>
    </submittedName>
</protein>
<dbReference type="SUPFAM" id="SSF47986">
    <property type="entry name" value="DEATH domain"/>
    <property type="match status" value="1"/>
</dbReference>
<evidence type="ECO:0000259" key="5">
    <source>
        <dbReference type="PROSITE" id="PS50011"/>
    </source>
</evidence>
<organism evidence="6">
    <name type="scientific">Boleophthalmus pectinirostris</name>
    <name type="common">Great blue-spotted mudskipper</name>
    <name type="synonym">Gobius pectinirostris</name>
    <dbReference type="NCBI Taxonomy" id="150288"/>
    <lineage>
        <taxon>Eukaryota</taxon>
        <taxon>Metazoa</taxon>
        <taxon>Chordata</taxon>
        <taxon>Craniata</taxon>
        <taxon>Vertebrata</taxon>
        <taxon>Euteleostomi</taxon>
        <taxon>Actinopterygii</taxon>
        <taxon>Neopterygii</taxon>
        <taxon>Teleostei</taxon>
        <taxon>Neoteleostei</taxon>
        <taxon>Acanthomorphata</taxon>
        <taxon>Gobiaria</taxon>
        <taxon>Gobiiformes</taxon>
        <taxon>Gobioidei</taxon>
        <taxon>Gobiidae</taxon>
        <taxon>Oxudercinae</taxon>
        <taxon>Boleophthalmus</taxon>
    </lineage>
</organism>
<dbReference type="Pfam" id="PF00531">
    <property type="entry name" value="Death"/>
    <property type="match status" value="1"/>
</dbReference>
<dbReference type="EMBL" id="MN557855">
    <property type="protein sequence ID" value="QKY59695.1"/>
    <property type="molecule type" value="mRNA"/>
</dbReference>
<evidence type="ECO:0000313" key="6">
    <source>
        <dbReference type="EMBL" id="QKY59695.1"/>
    </source>
</evidence>
<dbReference type="Gene3D" id="1.10.510.10">
    <property type="entry name" value="Transferase(Phosphotransferase) domain 1"/>
    <property type="match status" value="1"/>
</dbReference>
<keyword evidence="2 3" id="KW-0067">ATP-binding</keyword>
<dbReference type="PANTHER" id="PTHR27001">
    <property type="entry name" value="OS01G0253100 PROTEIN"/>
    <property type="match status" value="1"/>
</dbReference>
<dbReference type="InterPro" id="IPR000719">
    <property type="entry name" value="Prot_kinase_dom"/>
</dbReference>
<proteinExistence type="evidence at transcript level"/>
<dbReference type="InterPro" id="IPR011029">
    <property type="entry name" value="DEATH-like_dom_sf"/>
</dbReference>
<keyword evidence="1 3" id="KW-0547">Nucleotide-binding</keyword>
<dbReference type="GO" id="GO:0045087">
    <property type="term" value="P:innate immune response"/>
    <property type="evidence" value="ECO:0007669"/>
    <property type="project" value="UniProtKB-ARBA"/>
</dbReference>
<dbReference type="InterPro" id="IPR011009">
    <property type="entry name" value="Kinase-like_dom_sf"/>
</dbReference>
<dbReference type="GO" id="GO:0005524">
    <property type="term" value="F:ATP binding"/>
    <property type="evidence" value="ECO:0007669"/>
    <property type="project" value="UniProtKB-UniRule"/>
</dbReference>
<dbReference type="GO" id="GO:0004672">
    <property type="term" value="F:protein kinase activity"/>
    <property type="evidence" value="ECO:0007669"/>
    <property type="project" value="InterPro"/>
</dbReference>
<feature type="compositionally biased region" description="Low complexity" evidence="4">
    <location>
        <begin position="506"/>
        <end position="518"/>
    </location>
</feature>
<gene>
    <name evidence="6" type="primary">IRAK3</name>
</gene>
<reference evidence="6" key="1">
    <citation type="submission" date="2019-10" db="EMBL/GenBank/DDBJ databases">
        <authorList>
            <person name="Zhou Q."/>
        </authorList>
    </citation>
    <scope>NUCLEOTIDE SEQUENCE</scope>
</reference>
<dbReference type="Gene3D" id="3.30.200.20">
    <property type="entry name" value="Phosphorylase Kinase, domain 1"/>
    <property type="match status" value="1"/>
</dbReference>
<dbReference type="SUPFAM" id="SSF56112">
    <property type="entry name" value="Protein kinase-like (PK-like)"/>
    <property type="match status" value="1"/>
</dbReference>
<sequence>MDTATFLYDVPPALIETFCKIIDSGDDKLGWRGLAAHIVPSWLDVRRAERIEATGKSPTGELFWAWAQQNTTVADLQRVLLEMGHLRALHLFQPYSKYPSCSDGPSATDPQSPSEMSMPLSTDNVSIKLGSHVRTEAPECRYVITYSDVEEGTRNFHQDMKIGEGNFSEVYRAVKGNESFAVKLFKQTQKASWRELWNSFRKEMEVHHLCQHPNILELLSCFSEGDKYCLVYPYLPNGSLSVRLHDLSVEPPLFWPERLDIIKGTAKAVHYLHTTQPCTVICGNITSANILLDEGLQPKLSDFTTARLRPHSINQGGTITMAMSSHSNFGYLPEEYIRDGKLSVSLDVYSFGIVMMETITGLTAIQDSPKKTLLRDTLSGEMEDSGSVDSCLQYVDQRAGPWPHAVSLCLMRLALECTCSRPRSRPTMKAVLEVLSQLLPLPCPPEDQPHTLDGSVSGPPAQDPCSSVPVEDDEQHSYTAALPQPAPDPSPQSRPCECSQSEVTYISSGDQSGGISSSHESQEEAVNPPAASLQTGTEPVDLYSSWPVQCSCSSQVDGLSCEDCRANGFTSCR</sequence>
<dbReference type="InterPro" id="IPR000488">
    <property type="entry name" value="Death_dom"/>
</dbReference>
<dbReference type="PANTHER" id="PTHR27001:SF939">
    <property type="entry name" value="INTERLEUKIN 1 RECEPTOR ASSOCIATED KINASE 1"/>
    <property type="match status" value="1"/>
</dbReference>
<accession>A0A7D5HRF2</accession>
<evidence type="ECO:0000256" key="3">
    <source>
        <dbReference type="PROSITE-ProRule" id="PRU10141"/>
    </source>
</evidence>
<feature type="region of interest" description="Disordered" evidence="4">
    <location>
        <begin position="444"/>
        <end position="538"/>
    </location>
</feature>
<dbReference type="GO" id="GO:0007165">
    <property type="term" value="P:signal transduction"/>
    <property type="evidence" value="ECO:0007669"/>
    <property type="project" value="InterPro"/>
</dbReference>
<feature type="binding site" evidence="3">
    <location>
        <position position="183"/>
    </location>
    <ligand>
        <name>ATP</name>
        <dbReference type="ChEBI" id="CHEBI:30616"/>
    </ligand>
</feature>
<feature type="domain" description="Protein kinase" evidence="5">
    <location>
        <begin position="156"/>
        <end position="439"/>
    </location>
</feature>
<dbReference type="AlphaFoldDB" id="A0A7D5HRF2"/>
<name>A0A7D5HRF2_BOLPE</name>
<dbReference type="Pfam" id="PF00069">
    <property type="entry name" value="Pkinase"/>
    <property type="match status" value="1"/>
</dbReference>
<keyword evidence="6" id="KW-0808">Transferase</keyword>